<reference evidence="2 3" key="1">
    <citation type="submission" date="2017-10" db="EMBL/GenBank/DDBJ databases">
        <authorList>
            <person name="Monti D.L."/>
            <person name="McPhail C.W."/>
            <person name="Foksinska A.M."/>
            <person name="Opsteen S.A."/>
            <person name="Casey K.N."/>
            <person name="Ali S.Y."/>
            <person name="Nguyen D.C."/>
            <person name="Vale K."/>
            <person name="Baghaei N."/>
            <person name="Pratt M.C."/>
            <person name="Page E.F."/>
            <person name="Gosain A.J."/>
            <person name="Castillo S.J."/>
            <person name="Mallepalli N.R."/>
            <person name="Thompson A.L."/>
            <person name="Presedo N.A."/>
            <person name="Murrell A.C."/>
            <person name="Sahawneh K.J."/>
            <person name="Saleeby D.P."/>
            <person name="Stoner T.H."/>
            <person name="Garlena R.A."/>
            <person name="Russell D.A."/>
            <person name="Pope W.H."/>
            <person name="Jacobs-Sera D."/>
            <person name="Hatfull G.F."/>
        </authorList>
    </citation>
    <scope>NUCLEOTIDE SEQUENCE [LARGE SCALE GENOMIC DNA]</scope>
</reference>
<evidence type="ECO:0000313" key="2">
    <source>
        <dbReference type="EMBL" id="ATW58645.1"/>
    </source>
</evidence>
<dbReference type="Proteomes" id="UP000241102">
    <property type="component" value="Segment"/>
</dbReference>
<evidence type="ECO:0000256" key="1">
    <source>
        <dbReference type="SAM" id="MobiDB-lite"/>
    </source>
</evidence>
<proteinExistence type="predicted"/>
<feature type="region of interest" description="Disordered" evidence="1">
    <location>
        <begin position="1"/>
        <end position="22"/>
    </location>
</feature>
<organism evidence="2 3">
    <name type="scientific">Corynebacterium phage PotatoChip</name>
    <dbReference type="NCBI Taxonomy" id="2047870"/>
    <lineage>
        <taxon>Viruses</taxon>
        <taxon>Duplodnaviria</taxon>
        <taxon>Heunggongvirae</taxon>
        <taxon>Uroviricota</taxon>
        <taxon>Caudoviricetes</taxon>
        <taxon>Zierdtviridae</taxon>
        <taxon>Toshachvirinae</taxon>
        <taxon>Ceetrepovirus</taxon>
        <taxon>Ceetrepovirus zion</taxon>
        <taxon>Corynebacterium virus Zion</taxon>
    </lineage>
</organism>
<evidence type="ECO:0000313" key="3">
    <source>
        <dbReference type="Proteomes" id="UP000241102"/>
    </source>
</evidence>
<protein>
    <submittedName>
        <fullName evidence="2">Uncharacterized protein</fullName>
    </submittedName>
</protein>
<name>A0A2H4P8U4_9CAUD</name>
<dbReference type="EMBL" id="MG198778">
    <property type="protein sequence ID" value="ATW58645.1"/>
    <property type="molecule type" value="Genomic_DNA"/>
</dbReference>
<gene>
    <name evidence="2" type="ORF">SEA_POTATOCHIP_27</name>
</gene>
<accession>A0A2H4P8U4</accession>
<sequence length="168" mass="17614">MKLTPLSSPLERHGTGSPEGKVTAPIGAVYTDSAATAGAIRWIKTSGTGSTGWQVEYGDTGIRSLPRPQIFSGGGFMLSRSGNYVHAIIHAATLASNLPAGQEFITLPPGFRTATAFRVQAQDAYLDVRSNGGIAQIATNLSAGKIVSFGAVYRTYDPWPTTLPGYPA</sequence>